<dbReference type="SMART" id="SM00480">
    <property type="entry name" value="POL3Bc"/>
    <property type="match status" value="1"/>
</dbReference>
<sequence>MELKLNRDLFLKSLSHIQGIVEKKNTIPILANVLLDASNGKITISATDLDIIIIEVIKGEIIKEGSTTTTAQVIYDLVRKLPSGSEILISQKTDGQLSLISAKSNFNLKCLPPKDFPITQDDVEGEALAISSSVFLKLLNKTKFAISNDETRHYLNGIYLHKTNENNQLYLSAVATDGHRLSKSRLVLDKDVAFEAVILPKKTLFELVTILQEENSELKITASKTKIRFSINDITLISKVIDGRFPDYSKVIPTDNSNKIEVNLSSFISTIDRINSLSSDRKGTLKLVVNKDILKLLVNDPSAGDGVEEIILSYSGPDLEIGFNSKYLIDVGGVIEDKNMMIYAKDPSSPVLIHDPADINSLHVIMPMRVA</sequence>
<evidence type="ECO:0000256" key="4">
    <source>
        <dbReference type="ARBA" id="ARBA00022490"/>
    </source>
</evidence>
<keyword evidence="6 10" id="KW-0548">Nucleotidyltransferase</keyword>
<dbReference type="EMBL" id="RGOB01000001">
    <property type="protein sequence ID" value="NCU52703.1"/>
    <property type="molecule type" value="Genomic_DNA"/>
</dbReference>
<keyword evidence="4 10" id="KW-0963">Cytoplasm</keyword>
<evidence type="ECO:0000256" key="2">
    <source>
        <dbReference type="ARBA" id="ARBA00010752"/>
    </source>
</evidence>
<gene>
    <name evidence="16" type="primary">dnaN</name>
    <name evidence="14" type="ORF">EBV32_01465</name>
    <name evidence="16" type="ORF">EBV78_00040</name>
    <name evidence="15" type="ORF">EBX74_00090</name>
</gene>
<dbReference type="Gene3D" id="3.10.150.10">
    <property type="entry name" value="DNA Polymerase III, subunit A, domain 2"/>
    <property type="match status" value="1"/>
</dbReference>
<dbReference type="Proteomes" id="UP000747791">
    <property type="component" value="Unassembled WGS sequence"/>
</dbReference>
<keyword evidence="8 10" id="KW-0239">DNA-directed DNA polymerase</keyword>
<dbReference type="InterPro" id="IPR022637">
    <property type="entry name" value="DNA_polIII_beta_cen"/>
</dbReference>
<dbReference type="EMBL" id="RGGN01000001">
    <property type="protein sequence ID" value="NCU62478.1"/>
    <property type="molecule type" value="Genomic_DNA"/>
</dbReference>
<organism evidence="16 17">
    <name type="scientific">Candidatus Fonsibacter lacus</name>
    <dbReference type="NCBI Taxonomy" id="2576439"/>
    <lineage>
        <taxon>Bacteria</taxon>
        <taxon>Pseudomonadati</taxon>
        <taxon>Pseudomonadota</taxon>
        <taxon>Alphaproteobacteria</taxon>
        <taxon>Candidatus Pelagibacterales</taxon>
        <taxon>Candidatus Pelagibacterales incertae sedis</taxon>
        <taxon>Candidatus Fonsibacter</taxon>
    </lineage>
</organism>
<evidence type="ECO:0000313" key="17">
    <source>
        <dbReference type="Proteomes" id="UP000572953"/>
    </source>
</evidence>
<dbReference type="CDD" id="cd00140">
    <property type="entry name" value="beta_clamp"/>
    <property type="match status" value="1"/>
</dbReference>
<dbReference type="GO" id="GO:0003677">
    <property type="term" value="F:DNA binding"/>
    <property type="evidence" value="ECO:0007669"/>
    <property type="project" value="UniProtKB-UniRule"/>
</dbReference>
<dbReference type="PIRSF" id="PIRSF000804">
    <property type="entry name" value="DNA_pol_III_b"/>
    <property type="match status" value="1"/>
</dbReference>
<reference evidence="16 17" key="1">
    <citation type="submission" date="2018-10" db="EMBL/GenBank/DDBJ databases">
        <title>Iterative Subtractive Binning of Freshwater Chronoseries Metagenomes Recovers Nearly Complete Genomes from over Four Hundred Novel Species.</title>
        <authorList>
            <person name="Rodriguez-R L.M."/>
            <person name="Tsementzi D."/>
            <person name="Luo C."/>
            <person name="Konstantinidis K.T."/>
        </authorList>
    </citation>
    <scope>NUCLEOTIDE SEQUENCE [LARGE SCALE GENOMIC DNA]</scope>
    <source>
        <strain evidence="16">WB7_2B_003</strain>
        <strain evidence="14">WB7_6_001</strain>
        <strain evidence="15">WB8_2A_004</strain>
    </source>
</reference>
<dbReference type="GO" id="GO:0003887">
    <property type="term" value="F:DNA-directed DNA polymerase activity"/>
    <property type="evidence" value="ECO:0007669"/>
    <property type="project" value="UniProtKB-UniRule"/>
</dbReference>
<dbReference type="Pfam" id="PF02768">
    <property type="entry name" value="DNA_pol3_beta_3"/>
    <property type="match status" value="1"/>
</dbReference>
<dbReference type="InterPro" id="IPR001001">
    <property type="entry name" value="DNA_polIII_beta"/>
</dbReference>
<dbReference type="InterPro" id="IPR046938">
    <property type="entry name" value="DNA_clamp_sf"/>
</dbReference>
<evidence type="ECO:0000256" key="9">
    <source>
        <dbReference type="ARBA" id="ARBA00023125"/>
    </source>
</evidence>
<keyword evidence="7 10" id="KW-0235">DNA replication</keyword>
<evidence type="ECO:0000259" key="12">
    <source>
        <dbReference type="Pfam" id="PF02767"/>
    </source>
</evidence>
<dbReference type="GO" id="GO:0009360">
    <property type="term" value="C:DNA polymerase III complex"/>
    <property type="evidence" value="ECO:0007669"/>
    <property type="project" value="InterPro"/>
</dbReference>
<evidence type="ECO:0000259" key="13">
    <source>
        <dbReference type="Pfam" id="PF02768"/>
    </source>
</evidence>
<dbReference type="Proteomes" id="UP000572953">
    <property type="component" value="Unassembled WGS sequence"/>
</dbReference>
<evidence type="ECO:0000256" key="5">
    <source>
        <dbReference type="ARBA" id="ARBA00022679"/>
    </source>
</evidence>
<accession>A0A845S9D4</accession>
<evidence type="ECO:0000256" key="1">
    <source>
        <dbReference type="ARBA" id="ARBA00004496"/>
    </source>
</evidence>
<evidence type="ECO:0000256" key="3">
    <source>
        <dbReference type="ARBA" id="ARBA00021035"/>
    </source>
</evidence>
<keyword evidence="9" id="KW-0238">DNA-binding</keyword>
<dbReference type="EMBL" id="RGET01000011">
    <property type="protein sequence ID" value="NBN87748.1"/>
    <property type="molecule type" value="Genomic_DNA"/>
</dbReference>
<feature type="domain" description="DNA polymerase III beta sliding clamp C-terminal" evidence="13">
    <location>
        <begin position="250"/>
        <end position="369"/>
    </location>
</feature>
<comment type="subcellular location">
    <subcellularLocation>
        <location evidence="1 10">Cytoplasm</location>
    </subcellularLocation>
</comment>
<evidence type="ECO:0000313" key="16">
    <source>
        <dbReference type="EMBL" id="NCU62478.1"/>
    </source>
</evidence>
<protein>
    <recommendedName>
        <fullName evidence="3 10">Beta sliding clamp</fullName>
    </recommendedName>
</protein>
<dbReference type="GO" id="GO:0008408">
    <property type="term" value="F:3'-5' exonuclease activity"/>
    <property type="evidence" value="ECO:0007669"/>
    <property type="project" value="InterPro"/>
</dbReference>
<comment type="similarity">
    <text evidence="2 10">Belongs to the beta sliding clamp family.</text>
</comment>
<dbReference type="NCBIfam" id="TIGR00663">
    <property type="entry name" value="dnan"/>
    <property type="match status" value="1"/>
</dbReference>
<dbReference type="GO" id="GO:0005737">
    <property type="term" value="C:cytoplasm"/>
    <property type="evidence" value="ECO:0007669"/>
    <property type="project" value="UniProtKB-SubCell"/>
</dbReference>
<dbReference type="SUPFAM" id="SSF55979">
    <property type="entry name" value="DNA clamp"/>
    <property type="match status" value="3"/>
</dbReference>
<dbReference type="AlphaFoldDB" id="A0A845S9D4"/>
<comment type="subunit">
    <text evidence="10">Forms a ring-shaped head-to-tail homodimer around DNA.</text>
</comment>
<dbReference type="Pfam" id="PF00712">
    <property type="entry name" value="DNA_pol3_beta"/>
    <property type="match status" value="1"/>
</dbReference>
<evidence type="ECO:0000256" key="8">
    <source>
        <dbReference type="ARBA" id="ARBA00022932"/>
    </source>
</evidence>
<comment type="caution">
    <text evidence="16">The sequence shown here is derived from an EMBL/GenBank/DDBJ whole genome shotgun (WGS) entry which is preliminary data.</text>
</comment>
<evidence type="ECO:0000256" key="10">
    <source>
        <dbReference type="PIRNR" id="PIRNR000804"/>
    </source>
</evidence>
<dbReference type="Pfam" id="PF02767">
    <property type="entry name" value="DNA_pol3_beta_2"/>
    <property type="match status" value="1"/>
</dbReference>
<dbReference type="Gene3D" id="3.70.10.10">
    <property type="match status" value="1"/>
</dbReference>
<keyword evidence="5 10" id="KW-0808">Transferase</keyword>
<dbReference type="PANTHER" id="PTHR30478:SF0">
    <property type="entry name" value="BETA SLIDING CLAMP"/>
    <property type="match status" value="1"/>
</dbReference>
<evidence type="ECO:0000256" key="7">
    <source>
        <dbReference type="ARBA" id="ARBA00022705"/>
    </source>
</evidence>
<proteinExistence type="inferred from homology"/>
<feature type="domain" description="DNA polymerase III beta sliding clamp central" evidence="12">
    <location>
        <begin position="130"/>
        <end position="247"/>
    </location>
</feature>
<name>A0A845S9D4_9PROT</name>
<evidence type="ECO:0000256" key="6">
    <source>
        <dbReference type="ARBA" id="ARBA00022695"/>
    </source>
</evidence>
<evidence type="ECO:0000313" key="15">
    <source>
        <dbReference type="EMBL" id="NCU52703.1"/>
    </source>
</evidence>
<dbReference type="InterPro" id="IPR022635">
    <property type="entry name" value="DNA_polIII_beta_C"/>
</dbReference>
<evidence type="ECO:0000259" key="11">
    <source>
        <dbReference type="Pfam" id="PF00712"/>
    </source>
</evidence>
<evidence type="ECO:0000313" key="14">
    <source>
        <dbReference type="EMBL" id="NBN87748.1"/>
    </source>
</evidence>
<dbReference type="Proteomes" id="UP000713222">
    <property type="component" value="Unassembled WGS sequence"/>
</dbReference>
<dbReference type="PANTHER" id="PTHR30478">
    <property type="entry name" value="DNA POLYMERASE III SUBUNIT BETA"/>
    <property type="match status" value="1"/>
</dbReference>
<feature type="domain" description="DNA polymerase III beta sliding clamp N-terminal" evidence="11">
    <location>
        <begin position="1"/>
        <end position="118"/>
    </location>
</feature>
<dbReference type="InterPro" id="IPR022634">
    <property type="entry name" value="DNA_polIII_beta_N"/>
</dbReference>
<dbReference type="GO" id="GO:0006271">
    <property type="term" value="P:DNA strand elongation involved in DNA replication"/>
    <property type="evidence" value="ECO:0007669"/>
    <property type="project" value="TreeGrafter"/>
</dbReference>
<comment type="function">
    <text evidence="10">Confers DNA tethering and processivity to DNA polymerases and other proteins. Acts as a clamp, forming a ring around DNA (a reaction catalyzed by the clamp-loading complex) which diffuses in an ATP-independent manner freely and bidirectionally along dsDNA. Initially characterized for its ability to contact the catalytic subunit of DNA polymerase III (Pol III), a complex, multichain enzyme responsible for most of the replicative synthesis in bacteria; Pol III exhibits 3'-5' exonuclease proofreading activity. The beta chain is required for initiation of replication as well as for processivity of DNA replication.</text>
</comment>